<reference evidence="2 3" key="1">
    <citation type="submission" date="2018-12" db="EMBL/GenBank/DDBJ databases">
        <title>Legionella sp,whole genome shotgun sequence.</title>
        <authorList>
            <person name="Wu H."/>
        </authorList>
    </citation>
    <scope>NUCLEOTIDE SEQUENCE [LARGE SCALE GENOMIC DNA]</scope>
    <source>
        <strain evidence="3">km714</strain>
    </source>
</reference>
<gene>
    <name evidence="2" type="ORF">EKM59_02425</name>
</gene>
<name>A0A433JL94_9GAMM</name>
<proteinExistence type="predicted"/>
<sequence length="344" mass="38670">MYKVNLHKEGNLSVRMKLDLTKYLKNIPISSPLIPLDTLVSLEADSLNEFAEERKKLEDAILDLSADVIWIAIKELIAEQCDKSIVEHNLLSSYLRSNEENGTPHALESLNGSFPELLKNWVDALIKKYLSDGKTTTLEVLIACKLVKSKVGGDCEECRDDLVISMIDNGCGFPEEYMRNFQNYLHEKSYKFQAKPSEKQENYFFGGAGKGLPIFLAYFIDGEILEDFSKPIKVKEVAGANISISINTNVKTQGAEITLVSPLKPLAALEENQDDLMGTERKPIPILMSPPAAKFKKRVNFFLEESPQKLTRQFGKFAVNKKTVEGDDEASVESEKRPVFAFHQ</sequence>
<feature type="region of interest" description="Disordered" evidence="1">
    <location>
        <begin position="324"/>
        <end position="344"/>
    </location>
</feature>
<dbReference type="EMBL" id="RZGR01000005">
    <property type="protein sequence ID" value="RUQ90019.1"/>
    <property type="molecule type" value="Genomic_DNA"/>
</dbReference>
<keyword evidence="2" id="KW-0067">ATP-binding</keyword>
<dbReference type="Gene3D" id="3.30.565.10">
    <property type="entry name" value="Histidine kinase-like ATPase, C-terminal domain"/>
    <property type="match status" value="1"/>
</dbReference>
<comment type="caution">
    <text evidence="2">The sequence shown here is derived from an EMBL/GenBank/DDBJ whole genome shotgun (WGS) entry which is preliminary data.</text>
</comment>
<dbReference type="Proteomes" id="UP000288012">
    <property type="component" value="Unassembled WGS sequence"/>
</dbReference>
<evidence type="ECO:0000256" key="1">
    <source>
        <dbReference type="SAM" id="MobiDB-lite"/>
    </source>
</evidence>
<dbReference type="RefSeq" id="WP_127111075.1">
    <property type="nucleotide sequence ID" value="NZ_RZGR01000005.1"/>
</dbReference>
<evidence type="ECO:0000313" key="2">
    <source>
        <dbReference type="EMBL" id="RUQ90019.1"/>
    </source>
</evidence>
<accession>A0A433JL94</accession>
<keyword evidence="2" id="KW-0547">Nucleotide-binding</keyword>
<dbReference type="InterPro" id="IPR036890">
    <property type="entry name" value="HATPase_C_sf"/>
</dbReference>
<keyword evidence="3" id="KW-1185">Reference proteome</keyword>
<dbReference type="SUPFAM" id="SSF55874">
    <property type="entry name" value="ATPase domain of HSP90 chaperone/DNA topoisomerase II/histidine kinase"/>
    <property type="match status" value="1"/>
</dbReference>
<evidence type="ECO:0000313" key="3">
    <source>
        <dbReference type="Proteomes" id="UP000288012"/>
    </source>
</evidence>
<dbReference type="GO" id="GO:0005524">
    <property type="term" value="F:ATP binding"/>
    <property type="evidence" value="ECO:0007669"/>
    <property type="project" value="UniProtKB-KW"/>
</dbReference>
<protein>
    <submittedName>
        <fullName evidence="2">ATP-binding protein</fullName>
    </submittedName>
</protein>
<dbReference type="AlphaFoldDB" id="A0A433JL94"/>
<organism evidence="2 3">
    <name type="scientific">Legionella septentrionalis</name>
    <dbReference type="NCBI Taxonomy" id="2498109"/>
    <lineage>
        <taxon>Bacteria</taxon>
        <taxon>Pseudomonadati</taxon>
        <taxon>Pseudomonadota</taxon>
        <taxon>Gammaproteobacteria</taxon>
        <taxon>Legionellales</taxon>
        <taxon>Legionellaceae</taxon>
        <taxon>Legionella</taxon>
    </lineage>
</organism>